<protein>
    <recommendedName>
        <fullName evidence="1">2EXR domain-containing protein</fullName>
    </recommendedName>
</protein>
<dbReference type="AlphaFoldDB" id="A0A4Z1IBA9"/>
<dbReference type="InterPro" id="IPR045518">
    <property type="entry name" value="2EXR"/>
</dbReference>
<sequence length="97" mass="11359">MSVALHGPKTFHRFKDLPAEIQHKIWKLKIDEEDENLTEGRIIKVMQRKLKQTIRQWQEISDDSESITDPSSRAMELFRNVNSDAMIPPCEQGAFDY</sequence>
<keyword evidence="3" id="KW-1185">Reference proteome</keyword>
<reference evidence="2 3" key="1">
    <citation type="submission" date="2017-12" db="EMBL/GenBank/DDBJ databases">
        <title>Comparative genomics of Botrytis spp.</title>
        <authorList>
            <person name="Valero-Jimenez C.A."/>
            <person name="Tapia P."/>
            <person name="Veloso J."/>
            <person name="Silva-Moreno E."/>
            <person name="Staats M."/>
            <person name="Valdes J.H."/>
            <person name="Van Kan J.A.L."/>
        </authorList>
    </citation>
    <scope>NUCLEOTIDE SEQUENCE [LARGE SCALE GENOMIC DNA]</scope>
    <source>
        <strain evidence="2 3">MUCL11595</strain>
    </source>
</reference>
<evidence type="ECO:0000313" key="3">
    <source>
        <dbReference type="Proteomes" id="UP000297527"/>
    </source>
</evidence>
<accession>A0A4Z1IBA9</accession>
<dbReference type="OrthoDB" id="3473589at2759"/>
<evidence type="ECO:0000313" key="2">
    <source>
        <dbReference type="EMBL" id="TGO54113.1"/>
    </source>
</evidence>
<dbReference type="Pfam" id="PF20150">
    <property type="entry name" value="2EXR"/>
    <property type="match status" value="1"/>
</dbReference>
<evidence type="ECO:0000259" key="1">
    <source>
        <dbReference type="Pfam" id="PF20150"/>
    </source>
</evidence>
<name>A0A4Z1IBA9_9HELO</name>
<comment type="caution">
    <text evidence="2">The sequence shown here is derived from an EMBL/GenBank/DDBJ whole genome shotgun (WGS) entry which is preliminary data.</text>
</comment>
<feature type="domain" description="2EXR" evidence="1">
    <location>
        <begin position="11"/>
        <end position="66"/>
    </location>
</feature>
<organism evidence="2 3">
    <name type="scientific">Botryotinia convoluta</name>
    <dbReference type="NCBI Taxonomy" id="54673"/>
    <lineage>
        <taxon>Eukaryota</taxon>
        <taxon>Fungi</taxon>
        <taxon>Dikarya</taxon>
        <taxon>Ascomycota</taxon>
        <taxon>Pezizomycotina</taxon>
        <taxon>Leotiomycetes</taxon>
        <taxon>Helotiales</taxon>
        <taxon>Sclerotiniaceae</taxon>
        <taxon>Botryotinia</taxon>
    </lineage>
</organism>
<dbReference type="Proteomes" id="UP000297527">
    <property type="component" value="Unassembled WGS sequence"/>
</dbReference>
<proteinExistence type="predicted"/>
<dbReference type="EMBL" id="PQXN01000112">
    <property type="protein sequence ID" value="TGO54113.1"/>
    <property type="molecule type" value="Genomic_DNA"/>
</dbReference>
<gene>
    <name evidence="2" type="ORF">BCON_0112g00070</name>
</gene>